<dbReference type="Pfam" id="PF06439">
    <property type="entry name" value="3keto-disac_hyd"/>
    <property type="match status" value="1"/>
</dbReference>
<gene>
    <name evidence="2" type="ORF">FW778_15575</name>
</gene>
<comment type="caution">
    <text evidence="2">The sequence shown here is derived from an EMBL/GenBank/DDBJ whole genome shotgun (WGS) entry which is preliminary data.</text>
</comment>
<sequence length="251" mass="28701">MNKISILLIASILCVSNSFPQAKKVHDADNMLTQKEKSEGWKLLFDGKTANGWHSYGKQTAGKAWSIKDGAFYLDAEAQKNLDKSEAGDLVTNEEYDNFDLKLDWKIGVKGNSGIIFYIHEDPAKYSETYETGMEMQVLDNGSPIRQGHPDGRLYTHRAGDLYDLLASKEVDHPQGEWNHVEIISKNGKLDFYMNGTHTLSTTLWNDYWKKMIAISKFKDMPGFGTFKKGRISLQDHNEDVWFKNIRIKRL</sequence>
<feature type="domain" description="3-keto-alpha-glucoside-1,2-lyase/3-keto-2-hydroxy-glucal hydratase" evidence="1">
    <location>
        <begin position="40"/>
        <end position="249"/>
    </location>
</feature>
<reference evidence="2 3" key="1">
    <citation type="submission" date="2019-09" db="EMBL/GenBank/DDBJ databases">
        <title>Draft genome sequence of Ginsengibacter sp. BR5-29.</title>
        <authorList>
            <person name="Im W.-T."/>
        </authorList>
    </citation>
    <scope>NUCLEOTIDE SEQUENCE [LARGE SCALE GENOMIC DNA]</scope>
    <source>
        <strain evidence="2 3">BR5-29</strain>
    </source>
</reference>
<dbReference type="AlphaFoldDB" id="A0A5J5IGH0"/>
<keyword evidence="3" id="KW-1185">Reference proteome</keyword>
<dbReference type="GO" id="GO:0016787">
    <property type="term" value="F:hydrolase activity"/>
    <property type="evidence" value="ECO:0007669"/>
    <property type="project" value="InterPro"/>
</dbReference>
<dbReference type="Proteomes" id="UP000326903">
    <property type="component" value="Unassembled WGS sequence"/>
</dbReference>
<organism evidence="2 3">
    <name type="scientific">Ginsengibacter hankyongi</name>
    <dbReference type="NCBI Taxonomy" id="2607284"/>
    <lineage>
        <taxon>Bacteria</taxon>
        <taxon>Pseudomonadati</taxon>
        <taxon>Bacteroidota</taxon>
        <taxon>Chitinophagia</taxon>
        <taxon>Chitinophagales</taxon>
        <taxon>Chitinophagaceae</taxon>
        <taxon>Ginsengibacter</taxon>
    </lineage>
</organism>
<accession>A0A5J5IGH0</accession>
<dbReference type="Gene3D" id="2.60.120.560">
    <property type="entry name" value="Exo-inulinase, domain 1"/>
    <property type="match status" value="1"/>
</dbReference>
<evidence type="ECO:0000259" key="1">
    <source>
        <dbReference type="Pfam" id="PF06439"/>
    </source>
</evidence>
<proteinExistence type="predicted"/>
<name>A0A5J5IGH0_9BACT</name>
<dbReference type="InterPro" id="IPR010496">
    <property type="entry name" value="AL/BT2_dom"/>
</dbReference>
<dbReference type="RefSeq" id="WP_150415730.1">
    <property type="nucleotide sequence ID" value="NZ_VYQF01000004.1"/>
</dbReference>
<evidence type="ECO:0000313" key="3">
    <source>
        <dbReference type="Proteomes" id="UP000326903"/>
    </source>
</evidence>
<protein>
    <submittedName>
        <fullName evidence="2">DUF1080 domain-containing protein</fullName>
    </submittedName>
</protein>
<evidence type="ECO:0000313" key="2">
    <source>
        <dbReference type="EMBL" id="KAA9038170.1"/>
    </source>
</evidence>
<dbReference type="EMBL" id="VYQF01000004">
    <property type="protein sequence ID" value="KAA9038170.1"/>
    <property type="molecule type" value="Genomic_DNA"/>
</dbReference>